<keyword evidence="1" id="KW-0812">Transmembrane</keyword>
<proteinExistence type="predicted"/>
<organism evidence="2 3">
    <name type="scientific">Helicobacter pylori</name>
    <name type="common">Campylobacter pylori</name>
    <dbReference type="NCBI Taxonomy" id="210"/>
    <lineage>
        <taxon>Bacteria</taxon>
        <taxon>Pseudomonadati</taxon>
        <taxon>Campylobacterota</taxon>
        <taxon>Epsilonproteobacteria</taxon>
        <taxon>Campylobacterales</taxon>
        <taxon>Helicobacteraceae</taxon>
        <taxon>Helicobacter</taxon>
    </lineage>
</organism>
<accession>A0AB36S4E9</accession>
<feature type="transmembrane region" description="Helical" evidence="1">
    <location>
        <begin position="45"/>
        <end position="63"/>
    </location>
</feature>
<keyword evidence="1" id="KW-1133">Transmembrane helix</keyword>
<dbReference type="Proteomes" id="UP000220405">
    <property type="component" value="Unassembled WGS sequence"/>
</dbReference>
<keyword evidence="1" id="KW-0472">Membrane</keyword>
<protein>
    <submittedName>
        <fullName evidence="2">Uncharacterized protein</fullName>
    </submittedName>
</protein>
<evidence type="ECO:0000313" key="3">
    <source>
        <dbReference type="Proteomes" id="UP000220405"/>
    </source>
</evidence>
<comment type="caution">
    <text evidence="2">The sequence shown here is derived from an EMBL/GenBank/DDBJ whole genome shotgun (WGS) entry which is preliminary data.</text>
</comment>
<name>A0AB36S4E9_HELPX</name>
<gene>
    <name evidence="2" type="ORF">BB468_00340</name>
</gene>
<dbReference type="EMBL" id="MBJH01000001">
    <property type="protein sequence ID" value="PDX39565.1"/>
    <property type="molecule type" value="Genomic_DNA"/>
</dbReference>
<sequence>MHEDQRQKDMEQLINGIDGIIKANSGKSLHQGTQQANKTDKAWDLVASVFLIGMVVLAVFHMIKR</sequence>
<evidence type="ECO:0000256" key="1">
    <source>
        <dbReference type="SAM" id="Phobius"/>
    </source>
</evidence>
<dbReference type="RefSeq" id="WP_079327237.1">
    <property type="nucleotide sequence ID" value="NZ_JACTCY010000003.1"/>
</dbReference>
<evidence type="ECO:0000313" key="2">
    <source>
        <dbReference type="EMBL" id="PDX39565.1"/>
    </source>
</evidence>
<dbReference type="AlphaFoldDB" id="A0AB36S4E9"/>
<reference evidence="2 3" key="1">
    <citation type="journal article" date="2017" name="Gut Pathog.">
        <title>Phylogenomics of Colombian Helicobacter pylori isolates.</title>
        <authorList>
            <person name="Gutierrez-Escobar A.J."/>
            <person name="Trujillo E."/>
            <person name="Acevedo O."/>
            <person name="Bravo M.M."/>
        </authorList>
    </citation>
    <scope>NUCLEOTIDE SEQUENCE [LARGE SCALE GENOMIC DNA]</scope>
    <source>
        <strain evidence="2 3">2021</strain>
    </source>
</reference>